<keyword evidence="2" id="KW-1185">Reference proteome</keyword>
<protein>
    <submittedName>
        <fullName evidence="1">Uncharacterized protein</fullName>
    </submittedName>
</protein>
<proteinExistence type="predicted"/>
<dbReference type="EMBL" id="JBBCAQ010000032">
    <property type="protein sequence ID" value="KAK7583810.1"/>
    <property type="molecule type" value="Genomic_DNA"/>
</dbReference>
<dbReference type="Proteomes" id="UP001367676">
    <property type="component" value="Unassembled WGS sequence"/>
</dbReference>
<comment type="caution">
    <text evidence="1">The sequence shown here is derived from an EMBL/GenBank/DDBJ whole genome shotgun (WGS) entry which is preliminary data.</text>
</comment>
<gene>
    <name evidence="1" type="ORF">V9T40_004773</name>
</gene>
<dbReference type="AlphaFoldDB" id="A0AAN9TF34"/>
<name>A0AAN9TF34_9HEMI</name>
<accession>A0AAN9TF34</accession>
<evidence type="ECO:0000313" key="2">
    <source>
        <dbReference type="Proteomes" id="UP001367676"/>
    </source>
</evidence>
<evidence type="ECO:0000313" key="1">
    <source>
        <dbReference type="EMBL" id="KAK7583810.1"/>
    </source>
</evidence>
<reference evidence="1 2" key="1">
    <citation type="submission" date="2024-03" db="EMBL/GenBank/DDBJ databases">
        <title>Adaptation during the transition from Ophiocordyceps entomopathogen to insect associate is accompanied by gene loss and intensified selection.</title>
        <authorList>
            <person name="Ward C.M."/>
            <person name="Onetto C.A."/>
            <person name="Borneman A.R."/>
        </authorList>
    </citation>
    <scope>NUCLEOTIDE SEQUENCE [LARGE SCALE GENOMIC DNA]</scope>
    <source>
        <strain evidence="1">AWRI1</strain>
        <tissue evidence="1">Single Adult Female</tissue>
    </source>
</reference>
<sequence>MLPQFSTNTCKSELMGVREGVRVFFSKAFKKCALGSQLLHTRRDTVRRSLITDQLATPQLMISRFYQPNEKYRNYQCERNSRFTGITHSNLILKKKSRLDGKAKRNNSAASSFYNTHRLYG</sequence>
<organism evidence="1 2">
    <name type="scientific">Parthenolecanium corni</name>
    <dbReference type="NCBI Taxonomy" id="536013"/>
    <lineage>
        <taxon>Eukaryota</taxon>
        <taxon>Metazoa</taxon>
        <taxon>Ecdysozoa</taxon>
        <taxon>Arthropoda</taxon>
        <taxon>Hexapoda</taxon>
        <taxon>Insecta</taxon>
        <taxon>Pterygota</taxon>
        <taxon>Neoptera</taxon>
        <taxon>Paraneoptera</taxon>
        <taxon>Hemiptera</taxon>
        <taxon>Sternorrhyncha</taxon>
        <taxon>Coccoidea</taxon>
        <taxon>Coccidae</taxon>
        <taxon>Parthenolecanium</taxon>
    </lineage>
</organism>